<evidence type="ECO:0000313" key="1">
    <source>
        <dbReference type="EMBL" id="RLT71713.1"/>
    </source>
</evidence>
<reference evidence="1 2" key="1">
    <citation type="submission" date="2018-09" db="EMBL/GenBank/DDBJ databases">
        <title>Murine metabolic-syndrome-specific gut microbial biobank.</title>
        <authorList>
            <person name="Liu C."/>
        </authorList>
    </citation>
    <scope>NUCLEOTIDE SEQUENCE [LARGE SCALE GENOMIC DNA]</scope>
    <source>
        <strain evidence="1 2">8-P5</strain>
    </source>
</reference>
<name>A0A3L7ZN65_PARDI</name>
<dbReference type="EMBL" id="RAYI01000127">
    <property type="protein sequence ID" value="RLT71713.1"/>
    <property type="molecule type" value="Genomic_DNA"/>
</dbReference>
<dbReference type="AlphaFoldDB" id="A0A3L7ZN65"/>
<evidence type="ECO:0000313" key="2">
    <source>
        <dbReference type="Proteomes" id="UP000278164"/>
    </source>
</evidence>
<dbReference type="Proteomes" id="UP000278164">
    <property type="component" value="Unassembled WGS sequence"/>
</dbReference>
<comment type="caution">
    <text evidence="1">The sequence shown here is derived from an EMBL/GenBank/DDBJ whole genome shotgun (WGS) entry which is preliminary data.</text>
</comment>
<gene>
    <name evidence="1" type="ORF">D7V78_19800</name>
</gene>
<dbReference type="RefSeq" id="WP_121737518.1">
    <property type="nucleotide sequence ID" value="NZ_QXXG01000035.1"/>
</dbReference>
<accession>A0A3L7ZN65</accession>
<protein>
    <submittedName>
        <fullName evidence="1">Uncharacterized protein</fullName>
    </submittedName>
</protein>
<dbReference type="OrthoDB" id="8913322at2"/>
<proteinExistence type="predicted"/>
<sequence length="120" mass="13707">MKKQIEDWLLELSHNEVIPENIVALNFGIFESENGYCVYLIGSESYDADDDDWACDVDYEPVDKYLNIEGVDVGVDSDKFLNEVITILLDIISLEKVSAWLLHTKYITVGFDDGVLEKIR</sequence>
<organism evidence="1 2">
    <name type="scientific">Parabacteroides distasonis</name>
    <dbReference type="NCBI Taxonomy" id="823"/>
    <lineage>
        <taxon>Bacteria</taxon>
        <taxon>Pseudomonadati</taxon>
        <taxon>Bacteroidota</taxon>
        <taxon>Bacteroidia</taxon>
        <taxon>Bacteroidales</taxon>
        <taxon>Tannerellaceae</taxon>
        <taxon>Parabacteroides</taxon>
    </lineage>
</organism>